<comment type="caution">
    <text evidence="4">The sequence shown here is derived from an EMBL/GenBank/DDBJ whole genome shotgun (WGS) entry which is preliminary data.</text>
</comment>
<dbReference type="GO" id="GO:0008074">
    <property type="term" value="C:guanylate cyclase complex, soluble"/>
    <property type="evidence" value="ECO:0007669"/>
    <property type="project" value="TreeGrafter"/>
</dbReference>
<evidence type="ECO:0000259" key="3">
    <source>
        <dbReference type="PROSITE" id="PS50125"/>
    </source>
</evidence>
<feature type="region of interest" description="Disordered" evidence="1">
    <location>
        <begin position="581"/>
        <end position="605"/>
    </location>
</feature>
<feature type="transmembrane region" description="Helical" evidence="2">
    <location>
        <begin position="787"/>
        <end position="808"/>
    </location>
</feature>
<dbReference type="InterPro" id="IPR001054">
    <property type="entry name" value="A/G_cyclase"/>
</dbReference>
<feature type="transmembrane region" description="Helical" evidence="2">
    <location>
        <begin position="136"/>
        <end position="156"/>
    </location>
</feature>
<keyword evidence="5" id="KW-1185">Reference proteome</keyword>
<dbReference type="InterPro" id="IPR029787">
    <property type="entry name" value="Nucleotide_cyclase"/>
</dbReference>
<accession>A0A9W7AIB4</accession>
<dbReference type="PROSITE" id="PS50125">
    <property type="entry name" value="GUANYLATE_CYCLASE_2"/>
    <property type="match status" value="2"/>
</dbReference>
<reference evidence="4" key="1">
    <citation type="submission" date="2022-07" db="EMBL/GenBank/DDBJ databases">
        <title>Genome analysis of Parmales, a sister group of diatoms, reveals the evolutionary specialization of diatoms from phago-mixotrophs to photoautotrophs.</title>
        <authorList>
            <person name="Ban H."/>
            <person name="Sato S."/>
            <person name="Yoshikawa S."/>
            <person name="Kazumasa Y."/>
            <person name="Nakamura Y."/>
            <person name="Ichinomiya M."/>
            <person name="Saitoh K."/>
            <person name="Sato N."/>
            <person name="Blanc-Mathieu R."/>
            <person name="Endo H."/>
            <person name="Kuwata A."/>
            <person name="Ogata H."/>
        </authorList>
    </citation>
    <scope>NUCLEOTIDE SEQUENCE</scope>
</reference>
<dbReference type="PANTHER" id="PTHR45655">
    <property type="entry name" value="GUANYLATE CYCLASE SOLUBLE SUBUNIT BETA-2"/>
    <property type="match status" value="1"/>
</dbReference>
<dbReference type="PANTHER" id="PTHR45655:SF8">
    <property type="entry name" value="SOLUBLE GUANYLATE CYCLASE GCY-33"/>
    <property type="match status" value="1"/>
</dbReference>
<keyword evidence="2" id="KW-0812">Transmembrane</keyword>
<dbReference type="GO" id="GO:0070482">
    <property type="term" value="P:response to oxygen levels"/>
    <property type="evidence" value="ECO:0007669"/>
    <property type="project" value="TreeGrafter"/>
</dbReference>
<feature type="domain" description="Guanylate cyclase" evidence="3">
    <location>
        <begin position="336"/>
        <end position="467"/>
    </location>
</feature>
<feature type="transmembrane region" description="Helical" evidence="2">
    <location>
        <begin position="221"/>
        <end position="242"/>
    </location>
</feature>
<dbReference type="GO" id="GO:0019826">
    <property type="term" value="F:oxygen sensor activity"/>
    <property type="evidence" value="ECO:0007669"/>
    <property type="project" value="TreeGrafter"/>
</dbReference>
<name>A0A9W7AIB4_9STRA</name>
<protein>
    <recommendedName>
        <fullName evidence="3">Guanylate cyclase domain-containing protein</fullName>
    </recommendedName>
</protein>
<dbReference type="SMART" id="SM00044">
    <property type="entry name" value="CYCc"/>
    <property type="match status" value="2"/>
</dbReference>
<feature type="region of interest" description="Disordered" evidence="1">
    <location>
        <begin position="1"/>
        <end position="65"/>
    </location>
</feature>
<feature type="compositionally biased region" description="Polar residues" evidence="1">
    <location>
        <begin position="581"/>
        <end position="602"/>
    </location>
</feature>
<dbReference type="SUPFAM" id="SSF55073">
    <property type="entry name" value="Nucleotide cyclase"/>
    <property type="match status" value="2"/>
</dbReference>
<evidence type="ECO:0000313" key="5">
    <source>
        <dbReference type="Proteomes" id="UP001165082"/>
    </source>
</evidence>
<feature type="transmembrane region" description="Helical" evidence="2">
    <location>
        <begin position="707"/>
        <end position="727"/>
    </location>
</feature>
<dbReference type="GO" id="GO:0038060">
    <property type="term" value="P:nitric oxide-cGMP-mediated signaling"/>
    <property type="evidence" value="ECO:0007669"/>
    <property type="project" value="TreeGrafter"/>
</dbReference>
<organism evidence="4 5">
    <name type="scientific">Triparma retinervis</name>
    <dbReference type="NCBI Taxonomy" id="2557542"/>
    <lineage>
        <taxon>Eukaryota</taxon>
        <taxon>Sar</taxon>
        <taxon>Stramenopiles</taxon>
        <taxon>Ochrophyta</taxon>
        <taxon>Bolidophyceae</taxon>
        <taxon>Parmales</taxon>
        <taxon>Triparmaceae</taxon>
        <taxon>Triparma</taxon>
    </lineage>
</organism>
<dbReference type="Gene3D" id="3.30.70.1230">
    <property type="entry name" value="Nucleotide cyclase"/>
    <property type="match status" value="2"/>
</dbReference>
<dbReference type="AlphaFoldDB" id="A0A9W7AIB4"/>
<sequence>MDHSNPAAGPMSPPSDGRQSPMAQSPKANNARLPSVTSSSSPRSPSSSPRSPKRDSLRGSIKRIISRRPSAMMRDAFAGDLRKGTEGQARRVVAATFEDISLSIDLSKFKISNYTKHFSNPRVENMYRRAHLGRTLRFSTLGFLLYSLSTLIMALADVTVGFDHKDSEALTWTLVFRLSYECDASSDEGCTFAYYFFAGRWSRSNSILLFTLMISSSGMDTLHVIILPLLHAFVCICCSYVLHTLEDGHGTGKTSGSFVEDLFVPESFSLLATFVICIIGRLQIEKNDRNHYLGELEKKFDTKRKDGLINAMLPPYLATKMKQNEKDIANMHKSVSILFCAICDFKQLCEHLTEMELVKLVHLVYSSFDDLVTTQQVYKVEAIDNTYVAAANCPTKDPNHIIHMASMALEMQAKIENSNYTVSEGKHLKIKVQIGLHTGDVVGAVVGTKTWSYHLFGDAVNTTSRMCSTAPATEIQMSTPFKEAFEPLVEEFTKKTTHKVQIIDRGKILVKGKGQMSTFLLRNIKLITQRVQSQRTSLNMRRFEDDENIKSLDEYDSTFSVTALNYIRLSRMSLTFYATSDATTEGQDSKTGSNSNYNSTKHISGEDKRKNLSRFTRVGRFAEHFDTDEEAGATSGGKLMTDGMDSARYSSVHLTPQRIAHQLEQSFRMEFNASNLAFSQSLGVVMAVCVSILCLCAGIIMEKDWKLLTILCLAPLTCILFSVFTHMFEHLFKLRMQKVLVTTAIFLQVLFEIFLVTARTLDFGFEALEIHMLLIMIVSHAFRVRSVFMYVFNACTIFLYITASVVPHYVGLDVDPPDSSTVGCILFVTLCSFSSCVCAYSRELAFRQDFMLRKALLLDNISSRGMLRNMFPKKEHSDQLLAKKIPLEVLENATLLYSDIKGFTSMVASMEPYLLCTYLDALYSKFDANLDKYGIYKLDTIGDAFVAIIGVTEKPGQFQESGSVRMTKFAFEMIADIKEFCEINKLDIAMRIGIHKGTVVGSVVGKLKPRYLTWGKDCLIGTKLESTGDANRVHISEVVKEELALSPEAANWKITPHFVAMSTTFNSEGEDGKPLETGAEATNMAKKSGSVSPNFDYASKKNPLKTVSTFFVSDPVAEHEDDSPNPFTAH</sequence>
<dbReference type="Pfam" id="PF00211">
    <property type="entry name" value="Guanylate_cyc"/>
    <property type="match status" value="2"/>
</dbReference>
<dbReference type="GO" id="GO:0070026">
    <property type="term" value="F:nitric oxide binding"/>
    <property type="evidence" value="ECO:0007669"/>
    <property type="project" value="TreeGrafter"/>
</dbReference>
<keyword evidence="2" id="KW-1133">Transmembrane helix</keyword>
<proteinExistence type="predicted"/>
<dbReference type="Proteomes" id="UP001165082">
    <property type="component" value="Unassembled WGS sequence"/>
</dbReference>
<gene>
    <name evidence="4" type="ORF">TrRE_jg13014</name>
</gene>
<feature type="transmembrane region" description="Helical" evidence="2">
    <location>
        <begin position="262"/>
        <end position="282"/>
    </location>
</feature>
<keyword evidence="2" id="KW-0472">Membrane</keyword>
<evidence type="ECO:0000256" key="1">
    <source>
        <dbReference type="SAM" id="MobiDB-lite"/>
    </source>
</evidence>
<feature type="transmembrane region" description="Helical" evidence="2">
    <location>
        <begin position="676"/>
        <end position="701"/>
    </location>
</feature>
<feature type="transmembrane region" description="Helical" evidence="2">
    <location>
        <begin position="739"/>
        <end position="757"/>
    </location>
</feature>
<feature type="transmembrane region" description="Helical" evidence="2">
    <location>
        <begin position="820"/>
        <end position="841"/>
    </location>
</feature>
<dbReference type="EMBL" id="BRXZ01001502">
    <property type="protein sequence ID" value="GMH72792.1"/>
    <property type="molecule type" value="Genomic_DNA"/>
</dbReference>
<feature type="compositionally biased region" description="Polar residues" evidence="1">
    <location>
        <begin position="17"/>
        <end position="28"/>
    </location>
</feature>
<evidence type="ECO:0000256" key="2">
    <source>
        <dbReference type="SAM" id="Phobius"/>
    </source>
</evidence>
<dbReference type="OrthoDB" id="432756at2759"/>
<dbReference type="CDD" id="cd07302">
    <property type="entry name" value="CHD"/>
    <property type="match status" value="2"/>
</dbReference>
<dbReference type="GO" id="GO:0004383">
    <property type="term" value="F:guanylate cyclase activity"/>
    <property type="evidence" value="ECO:0007669"/>
    <property type="project" value="TreeGrafter"/>
</dbReference>
<evidence type="ECO:0000313" key="4">
    <source>
        <dbReference type="EMBL" id="GMH72792.1"/>
    </source>
</evidence>
<feature type="compositionally biased region" description="Low complexity" evidence="1">
    <location>
        <begin position="32"/>
        <end position="50"/>
    </location>
</feature>
<feature type="domain" description="Guanylate cyclase" evidence="3">
    <location>
        <begin position="894"/>
        <end position="1025"/>
    </location>
</feature>